<keyword evidence="1" id="KW-0489">Methyltransferase</keyword>
<gene>
    <name evidence="4" type="ORF">S01H1_65557</name>
</gene>
<feature type="domain" description="DNA methylase N-4/N-6" evidence="3">
    <location>
        <begin position="17"/>
        <end position="112"/>
    </location>
</feature>
<dbReference type="Gene3D" id="3.40.50.150">
    <property type="entry name" value="Vaccinia Virus protein VP39"/>
    <property type="match status" value="1"/>
</dbReference>
<evidence type="ECO:0000256" key="1">
    <source>
        <dbReference type="ARBA" id="ARBA00022603"/>
    </source>
</evidence>
<dbReference type="PRINTS" id="PR00508">
    <property type="entry name" value="S21N4MTFRASE"/>
</dbReference>
<sequence length="123" mass="14413">LIKHFSINQFTGFKEYEALRQEYEALRRPFDNFLKLEDVWDFAQDVHLSGKYDHDTQKTEKLATIQILSTTKENDLVVVPFAGSGTECAMAKKHRRQFIGFDIEQKHVNTATKRCNNEQILMF</sequence>
<comment type="caution">
    <text evidence="4">The sequence shown here is derived from an EMBL/GenBank/DDBJ whole genome shotgun (WGS) entry which is preliminary data.</text>
</comment>
<reference evidence="4" key="1">
    <citation type="journal article" date="2014" name="Front. Microbiol.">
        <title>High frequency of phylogenetically diverse reductive dehalogenase-homologous genes in deep subseafloor sedimentary metagenomes.</title>
        <authorList>
            <person name="Kawai M."/>
            <person name="Futagami T."/>
            <person name="Toyoda A."/>
            <person name="Takaki Y."/>
            <person name="Nishi S."/>
            <person name="Hori S."/>
            <person name="Arai W."/>
            <person name="Tsubouchi T."/>
            <person name="Morono Y."/>
            <person name="Uchiyama I."/>
            <person name="Ito T."/>
            <person name="Fujiyama A."/>
            <person name="Inagaki F."/>
            <person name="Takami H."/>
        </authorList>
    </citation>
    <scope>NUCLEOTIDE SEQUENCE</scope>
    <source>
        <strain evidence="4">Expedition CK06-06</strain>
    </source>
</reference>
<dbReference type="GO" id="GO:0032259">
    <property type="term" value="P:methylation"/>
    <property type="evidence" value="ECO:0007669"/>
    <property type="project" value="UniProtKB-KW"/>
</dbReference>
<dbReference type="AlphaFoldDB" id="X0XRU7"/>
<evidence type="ECO:0000259" key="3">
    <source>
        <dbReference type="Pfam" id="PF01555"/>
    </source>
</evidence>
<dbReference type="GO" id="GO:0008170">
    <property type="term" value="F:N-methyltransferase activity"/>
    <property type="evidence" value="ECO:0007669"/>
    <property type="project" value="InterPro"/>
</dbReference>
<name>X0XRU7_9ZZZZ</name>
<accession>X0XRU7</accession>
<dbReference type="SUPFAM" id="SSF53335">
    <property type="entry name" value="S-adenosyl-L-methionine-dependent methyltransferases"/>
    <property type="match status" value="1"/>
</dbReference>
<dbReference type="InterPro" id="IPR001091">
    <property type="entry name" value="RM_Methyltransferase"/>
</dbReference>
<dbReference type="EMBL" id="BARS01043289">
    <property type="protein sequence ID" value="GAG38042.1"/>
    <property type="molecule type" value="Genomic_DNA"/>
</dbReference>
<organism evidence="4">
    <name type="scientific">marine sediment metagenome</name>
    <dbReference type="NCBI Taxonomy" id="412755"/>
    <lineage>
        <taxon>unclassified sequences</taxon>
        <taxon>metagenomes</taxon>
        <taxon>ecological metagenomes</taxon>
    </lineage>
</organism>
<proteinExistence type="predicted"/>
<evidence type="ECO:0000313" key="4">
    <source>
        <dbReference type="EMBL" id="GAG38042.1"/>
    </source>
</evidence>
<dbReference type="InterPro" id="IPR029063">
    <property type="entry name" value="SAM-dependent_MTases_sf"/>
</dbReference>
<dbReference type="Pfam" id="PF01555">
    <property type="entry name" value="N6_N4_Mtase"/>
    <property type="match status" value="1"/>
</dbReference>
<dbReference type="InterPro" id="IPR002941">
    <property type="entry name" value="DNA_methylase_N4/N6"/>
</dbReference>
<evidence type="ECO:0000256" key="2">
    <source>
        <dbReference type="ARBA" id="ARBA00022679"/>
    </source>
</evidence>
<dbReference type="GO" id="GO:0003677">
    <property type="term" value="F:DNA binding"/>
    <property type="evidence" value="ECO:0007669"/>
    <property type="project" value="InterPro"/>
</dbReference>
<protein>
    <recommendedName>
        <fullName evidence="3">DNA methylase N-4/N-6 domain-containing protein</fullName>
    </recommendedName>
</protein>
<feature type="non-terminal residue" evidence="4">
    <location>
        <position position="1"/>
    </location>
</feature>
<keyword evidence="2" id="KW-0808">Transferase</keyword>